<keyword evidence="5" id="KW-1185">Reference proteome</keyword>
<evidence type="ECO:0000313" key="4">
    <source>
        <dbReference type="EMBL" id="KAG7371711.1"/>
    </source>
</evidence>
<feature type="compositionally biased region" description="Basic and acidic residues" evidence="1">
    <location>
        <begin position="453"/>
        <end position="464"/>
    </location>
</feature>
<keyword evidence="2" id="KW-0812">Transmembrane</keyword>
<dbReference type="EMBL" id="JAGRRH010000024">
    <property type="protein sequence ID" value="KAG7342608.1"/>
    <property type="molecule type" value="Genomic_DNA"/>
</dbReference>
<feature type="compositionally biased region" description="Low complexity" evidence="1">
    <location>
        <begin position="405"/>
        <end position="423"/>
    </location>
</feature>
<feature type="compositionally biased region" description="Low complexity" evidence="1">
    <location>
        <begin position="66"/>
        <end position="88"/>
    </location>
</feature>
<feature type="transmembrane region" description="Helical" evidence="2">
    <location>
        <begin position="328"/>
        <end position="347"/>
    </location>
</feature>
<feature type="compositionally biased region" description="Basic residues" evidence="1">
    <location>
        <begin position="174"/>
        <end position="183"/>
    </location>
</feature>
<dbReference type="Proteomes" id="UP000693970">
    <property type="component" value="Unassembled WGS sequence"/>
</dbReference>
<feature type="region of interest" description="Disordered" evidence="1">
    <location>
        <begin position="111"/>
        <end position="183"/>
    </location>
</feature>
<comment type="caution">
    <text evidence="3">The sequence shown here is derived from an EMBL/GenBank/DDBJ whole genome shotgun (WGS) entry which is preliminary data.</text>
</comment>
<feature type="compositionally biased region" description="Polar residues" evidence="1">
    <location>
        <begin position="564"/>
        <end position="588"/>
    </location>
</feature>
<evidence type="ECO:0000313" key="5">
    <source>
        <dbReference type="Proteomes" id="UP000693970"/>
    </source>
</evidence>
<feature type="transmembrane region" description="Helical" evidence="2">
    <location>
        <begin position="359"/>
        <end position="381"/>
    </location>
</feature>
<protein>
    <submittedName>
        <fullName evidence="3">Uncharacterized protein</fullName>
    </submittedName>
</protein>
<feature type="region of interest" description="Disordered" evidence="1">
    <location>
        <begin position="511"/>
        <end position="827"/>
    </location>
</feature>
<feature type="compositionally biased region" description="Polar residues" evidence="1">
    <location>
        <begin position="609"/>
        <end position="621"/>
    </location>
</feature>
<proteinExistence type="predicted"/>
<keyword evidence="2" id="KW-0472">Membrane</keyword>
<reference evidence="3" key="2">
    <citation type="submission" date="2021-04" db="EMBL/GenBank/DDBJ databases">
        <authorList>
            <person name="Podell S."/>
        </authorList>
    </citation>
    <scope>NUCLEOTIDE SEQUENCE</scope>
    <source>
        <strain evidence="3">Hildebrandi</strain>
    </source>
</reference>
<feature type="transmembrane region" description="Helical" evidence="2">
    <location>
        <begin position="300"/>
        <end position="321"/>
    </location>
</feature>
<dbReference type="EMBL" id="JAGRRH010000003">
    <property type="protein sequence ID" value="KAG7371711.1"/>
    <property type="molecule type" value="Genomic_DNA"/>
</dbReference>
<feature type="compositionally biased region" description="Basic and acidic residues" evidence="1">
    <location>
        <begin position="735"/>
        <end position="747"/>
    </location>
</feature>
<evidence type="ECO:0000256" key="2">
    <source>
        <dbReference type="SAM" id="Phobius"/>
    </source>
</evidence>
<feature type="compositionally biased region" description="Basic and acidic residues" evidence="1">
    <location>
        <begin position="776"/>
        <end position="789"/>
    </location>
</feature>
<feature type="region of interest" description="Disordered" evidence="1">
    <location>
        <begin position="28"/>
        <end position="90"/>
    </location>
</feature>
<feature type="compositionally biased region" description="Low complexity" evidence="1">
    <location>
        <begin position="534"/>
        <end position="551"/>
    </location>
</feature>
<feature type="compositionally biased region" description="Low complexity" evidence="1">
    <location>
        <begin position="709"/>
        <end position="720"/>
    </location>
</feature>
<feature type="compositionally biased region" description="Polar residues" evidence="1">
    <location>
        <begin position="516"/>
        <end position="525"/>
    </location>
</feature>
<feature type="transmembrane region" description="Helical" evidence="2">
    <location>
        <begin position="212"/>
        <end position="232"/>
    </location>
</feature>
<feature type="compositionally biased region" description="Polar residues" evidence="1">
    <location>
        <begin position="147"/>
        <end position="173"/>
    </location>
</feature>
<name>A0A9K3KFC1_9STRA</name>
<gene>
    <name evidence="4" type="ORF">IV203_017852</name>
    <name evidence="3" type="ORF">IV203_020551</name>
</gene>
<keyword evidence="2" id="KW-1133">Transmembrane helix</keyword>
<feature type="compositionally biased region" description="Low complexity" evidence="1">
    <location>
        <begin position="477"/>
        <end position="489"/>
    </location>
</feature>
<feature type="compositionally biased region" description="Basic and acidic residues" evidence="1">
    <location>
        <begin position="428"/>
        <end position="437"/>
    </location>
</feature>
<dbReference type="OrthoDB" id="48771at2759"/>
<dbReference type="AlphaFoldDB" id="A0A9K3KFC1"/>
<feature type="compositionally biased region" description="Low complexity" evidence="1">
    <location>
        <begin position="659"/>
        <end position="676"/>
    </location>
</feature>
<feature type="compositionally biased region" description="Basic and acidic residues" evidence="1">
    <location>
        <begin position="679"/>
        <end position="688"/>
    </location>
</feature>
<feature type="region of interest" description="Disordered" evidence="1">
    <location>
        <begin position="405"/>
        <end position="489"/>
    </location>
</feature>
<organism evidence="3 5">
    <name type="scientific">Nitzschia inconspicua</name>
    <dbReference type="NCBI Taxonomy" id="303405"/>
    <lineage>
        <taxon>Eukaryota</taxon>
        <taxon>Sar</taxon>
        <taxon>Stramenopiles</taxon>
        <taxon>Ochrophyta</taxon>
        <taxon>Bacillariophyta</taxon>
        <taxon>Bacillariophyceae</taxon>
        <taxon>Bacillariophycidae</taxon>
        <taxon>Bacillariales</taxon>
        <taxon>Bacillariaceae</taxon>
        <taxon>Nitzschia</taxon>
    </lineage>
</organism>
<sequence length="827" mass="90646">MDSTLAYFKGFFSLEDDEDDRQTVEPIEYPSKATTISKADIHTDNDQDLEIGKSTGSKKRGARPKSSSASTDSSVSAAAAAAASSKSNSEPRMMSFLTDVFAFLTAPTTTATDDIPVEGPKLKTAPSSSSSSYSFPGQSVGARSRAFSRTNSDTSSTQSSGEENDNLPSTSRSGRNRNRPHRTTRRELLAMISDDASLQPLPHIQLMAHGQVWTCVGIIATWIGFALSYSTWNSTAFASLTVPLFIDSVWNEVTDIGMHNLKLCYNTTFDSTAHSDGECTSHQLGSQEIDDTMFQTARSMAFLAVLFGGFLSFFLSTAAFWRSINLRPIGVGYLLAYFFQSLTFLYFDADLCAEHQCTISVGGKLSAVASLCWIVTCIAAARMDSYKFQKTLEWVQESDFRLSYSRSRSQSPQKSIRSSSPRKPNALNKKELRRETTDGTAPLSVDSFESSSEDDRTKDDKEMVIETTWRRPKNGHANRSSSSHSGRRFASNGCEIIQGIQDRQAVEAWAARSPKAVSTNTTVSDGKNVPSPRATSAHTNASTSKKSTSSSVQTQIRSNRRNRPTLTIDTSYNDANESLMSSTITSVGTPILPSRQDPITVRRPESPSKPINPSRLLSSSARIDYSGHRAVSPSKSRSSRHVNACATSNPGAMLLSQVTTPSKTSPLSLTSSSPSASKRKQEMERQLDELDALVQQSTPMQRDKHNKSRLSSTPSPSSSGRGRKDRSSSSRVSRRLRDADGAIGERHDDDDDGVGRSSSRSQSRRRSSSSRTPQGRHHDDLSSLSERRSVVFNFLEENETGGNQSQQEQRSTSRRARAYRSPQNTLL</sequence>
<accession>A0A9K3KFC1</accession>
<evidence type="ECO:0000313" key="3">
    <source>
        <dbReference type="EMBL" id="KAG7342608.1"/>
    </source>
</evidence>
<evidence type="ECO:0000256" key="1">
    <source>
        <dbReference type="SAM" id="MobiDB-lite"/>
    </source>
</evidence>
<reference evidence="3" key="1">
    <citation type="journal article" date="2021" name="Sci. Rep.">
        <title>Diploid genomic architecture of Nitzschia inconspicua, an elite biomass production diatom.</title>
        <authorList>
            <person name="Oliver A."/>
            <person name="Podell S."/>
            <person name="Pinowska A."/>
            <person name="Traller J.C."/>
            <person name="Smith S.R."/>
            <person name="McClure R."/>
            <person name="Beliaev A."/>
            <person name="Bohutskyi P."/>
            <person name="Hill E.A."/>
            <person name="Rabines A."/>
            <person name="Zheng H."/>
            <person name="Allen L.Z."/>
            <person name="Kuo A."/>
            <person name="Grigoriev I.V."/>
            <person name="Allen A.E."/>
            <person name="Hazlebeck D."/>
            <person name="Allen E.E."/>
        </authorList>
    </citation>
    <scope>NUCLEOTIDE SEQUENCE</scope>
    <source>
        <strain evidence="3">Hildebrandi</strain>
    </source>
</reference>